<sequence length="109" mass="12208">MANSQINFSDLKDGHYVVCQVRETTVYLLHEKLVLLRVEPKVMIATNIYPKLVGEDHPDDDMTGAVNLSMDSNPIVNNIGLDNTKSPTGVMLLHQSKAVQKCLNQFLRN</sequence>
<dbReference type="EMBL" id="QGKV02000649">
    <property type="protein sequence ID" value="KAF3580217.1"/>
    <property type="molecule type" value="Genomic_DNA"/>
</dbReference>
<reference evidence="1 2" key="1">
    <citation type="journal article" date="2020" name="BMC Genomics">
        <title>Intraspecific diversification of the crop wild relative Brassica cretica Lam. using demographic model selection.</title>
        <authorList>
            <person name="Kioukis A."/>
            <person name="Michalopoulou V.A."/>
            <person name="Briers L."/>
            <person name="Pirintsos S."/>
            <person name="Studholme D.J."/>
            <person name="Pavlidis P."/>
            <person name="Sarris P.F."/>
        </authorList>
    </citation>
    <scope>NUCLEOTIDE SEQUENCE [LARGE SCALE GENOMIC DNA]</scope>
    <source>
        <strain evidence="2">cv. PFS-1207/04</strain>
    </source>
</reference>
<name>A0ABQ7DQS5_BRACR</name>
<evidence type="ECO:0000313" key="1">
    <source>
        <dbReference type="EMBL" id="KAF3580217.1"/>
    </source>
</evidence>
<evidence type="ECO:0000313" key="2">
    <source>
        <dbReference type="Proteomes" id="UP000266723"/>
    </source>
</evidence>
<proteinExistence type="predicted"/>
<protein>
    <submittedName>
        <fullName evidence="1">Uncharacterized protein</fullName>
    </submittedName>
</protein>
<accession>A0ABQ7DQS5</accession>
<keyword evidence="2" id="KW-1185">Reference proteome</keyword>
<dbReference type="Proteomes" id="UP000266723">
    <property type="component" value="Unassembled WGS sequence"/>
</dbReference>
<organism evidence="1 2">
    <name type="scientific">Brassica cretica</name>
    <name type="common">Mustard</name>
    <dbReference type="NCBI Taxonomy" id="69181"/>
    <lineage>
        <taxon>Eukaryota</taxon>
        <taxon>Viridiplantae</taxon>
        <taxon>Streptophyta</taxon>
        <taxon>Embryophyta</taxon>
        <taxon>Tracheophyta</taxon>
        <taxon>Spermatophyta</taxon>
        <taxon>Magnoliopsida</taxon>
        <taxon>eudicotyledons</taxon>
        <taxon>Gunneridae</taxon>
        <taxon>Pentapetalae</taxon>
        <taxon>rosids</taxon>
        <taxon>malvids</taxon>
        <taxon>Brassicales</taxon>
        <taxon>Brassicaceae</taxon>
        <taxon>Brassiceae</taxon>
        <taxon>Brassica</taxon>
    </lineage>
</organism>
<gene>
    <name evidence="1" type="ORF">DY000_02033108</name>
</gene>
<comment type="caution">
    <text evidence="1">The sequence shown here is derived from an EMBL/GenBank/DDBJ whole genome shotgun (WGS) entry which is preliminary data.</text>
</comment>